<evidence type="ECO:0000313" key="1">
    <source>
        <dbReference type="EMBL" id="KAI8035657.1"/>
    </source>
</evidence>
<organism evidence="1 2">
    <name type="scientific">Drosophila gunungcola</name>
    <name type="common">fruit fly</name>
    <dbReference type="NCBI Taxonomy" id="103775"/>
    <lineage>
        <taxon>Eukaryota</taxon>
        <taxon>Metazoa</taxon>
        <taxon>Ecdysozoa</taxon>
        <taxon>Arthropoda</taxon>
        <taxon>Hexapoda</taxon>
        <taxon>Insecta</taxon>
        <taxon>Pterygota</taxon>
        <taxon>Neoptera</taxon>
        <taxon>Endopterygota</taxon>
        <taxon>Diptera</taxon>
        <taxon>Brachycera</taxon>
        <taxon>Muscomorpha</taxon>
        <taxon>Ephydroidea</taxon>
        <taxon>Drosophilidae</taxon>
        <taxon>Drosophila</taxon>
        <taxon>Sophophora</taxon>
    </lineage>
</organism>
<comment type="caution">
    <text evidence="1">The sequence shown here is derived from an EMBL/GenBank/DDBJ whole genome shotgun (WGS) entry which is preliminary data.</text>
</comment>
<sequence length="43" mass="5149">MHTNTSIIFVVGEYLYSYVARRFTYGRISRQLFFTDPKPVNFL</sequence>
<gene>
    <name evidence="1" type="ORF">M5D96_011570</name>
</gene>
<protein>
    <submittedName>
        <fullName evidence="1">Uncharacterized protein</fullName>
    </submittedName>
</protein>
<proteinExistence type="predicted"/>
<dbReference type="EMBL" id="JAMKOV010000032">
    <property type="protein sequence ID" value="KAI8035657.1"/>
    <property type="molecule type" value="Genomic_DNA"/>
</dbReference>
<keyword evidence="2" id="KW-1185">Reference proteome</keyword>
<accession>A0A9Q0BKB3</accession>
<reference evidence="1" key="1">
    <citation type="journal article" date="2023" name="Genome Biol. Evol.">
        <title>Long-read-based Genome Assembly of Drosophila gunungcola Reveals Fewer Chemosensory Genes in Flower-breeding Species.</title>
        <authorList>
            <person name="Negi A."/>
            <person name="Liao B.Y."/>
            <person name="Yeh S.D."/>
        </authorList>
    </citation>
    <scope>NUCLEOTIDE SEQUENCE</scope>
    <source>
        <strain evidence="1">Sukarami</strain>
    </source>
</reference>
<dbReference type="Proteomes" id="UP001059596">
    <property type="component" value="Unassembled WGS sequence"/>
</dbReference>
<name>A0A9Q0BKB3_9MUSC</name>
<dbReference type="AlphaFoldDB" id="A0A9Q0BKB3"/>
<evidence type="ECO:0000313" key="2">
    <source>
        <dbReference type="Proteomes" id="UP001059596"/>
    </source>
</evidence>